<gene>
    <name evidence="1" type="ORF">ACFQFD_10520</name>
</gene>
<dbReference type="AlphaFoldDB" id="A0ABD5TAM9"/>
<reference evidence="1 2" key="1">
    <citation type="journal article" date="2019" name="Int. J. Syst. Evol. Microbiol.">
        <title>The Global Catalogue of Microorganisms (GCM) 10K type strain sequencing project: providing services to taxonomists for standard genome sequencing and annotation.</title>
        <authorList>
            <consortium name="The Broad Institute Genomics Platform"/>
            <consortium name="The Broad Institute Genome Sequencing Center for Infectious Disease"/>
            <person name="Wu L."/>
            <person name="Ma J."/>
        </authorList>
    </citation>
    <scope>NUCLEOTIDE SEQUENCE [LARGE SCALE GENOMIC DNA]</scope>
    <source>
        <strain evidence="1 2">SYNS20</strain>
    </source>
</reference>
<dbReference type="RefSeq" id="WP_284063197.1">
    <property type="nucleotide sequence ID" value="NZ_CP126158.1"/>
</dbReference>
<accession>A0ABD5TAM9</accession>
<keyword evidence="1" id="KW-0547">Nucleotide-binding</keyword>
<keyword evidence="1" id="KW-0067">ATP-binding</keyword>
<dbReference type="Pfam" id="PF13589">
    <property type="entry name" value="HATPase_c_3"/>
    <property type="match status" value="1"/>
</dbReference>
<name>A0ABD5TAM9_9EURY</name>
<dbReference type="GO" id="GO:0005524">
    <property type="term" value="F:ATP binding"/>
    <property type="evidence" value="ECO:0007669"/>
    <property type="project" value="UniProtKB-KW"/>
</dbReference>
<sequence length="512" mass="58457">MSEQLEYRKPSVNEVNEFLEIASDFQDPLELIREALSNSYDAKASRVTIEIDQRFDGRTRIRIQDDGNGMDEEGLTSFFDLGNSTKEDSIGYKGHGTKIYYKSDLVEVDTAKDGVGYRAVMEDPWEKLNSHELPEYSLYSGTGVDETYTNIEIVGFRSGEGFSAGKLTYNRINHYINWKTIGGSLAHRLAADPHEMEIRVELDDVFDDTRNELVQQSRFEFPQERTDLQRLDDIESACKHYPYRQRTVEVNGREVTYDIVGFVAGKEAREELPTYGRHSTQFGIWLAKDHIKVERVPSVVGSDHETPRFFFVANCQELELSANRETVRNKSSALFDALVSDLKRFLDRVVEDPWYREYLAQRKTVEIEESADEAAGSIQDRIERARYANTVSVSNSHELIARCTEYASSGGSFGQIVDFDSTEDIEAIVEKGGEYRAVALTPSLHDLFVAERAVREADQIICWEYGDLDILRQIEVDGYLGRDIQFVLSAEEPYCELDGERIPVLELQQCFS</sequence>
<organism evidence="1 2">
    <name type="scientific">Halobaculum halobium</name>
    <dbReference type="NCBI Taxonomy" id="3032281"/>
    <lineage>
        <taxon>Archaea</taxon>
        <taxon>Methanobacteriati</taxon>
        <taxon>Methanobacteriota</taxon>
        <taxon>Stenosarchaea group</taxon>
        <taxon>Halobacteria</taxon>
        <taxon>Halobacteriales</taxon>
        <taxon>Haloferacaceae</taxon>
        <taxon>Halobaculum</taxon>
    </lineage>
</organism>
<evidence type="ECO:0000313" key="2">
    <source>
        <dbReference type="Proteomes" id="UP001596443"/>
    </source>
</evidence>
<dbReference type="Gene3D" id="3.30.565.10">
    <property type="entry name" value="Histidine kinase-like ATPase, C-terminal domain"/>
    <property type="match status" value="1"/>
</dbReference>
<dbReference type="EMBL" id="JBHSWX010000012">
    <property type="protein sequence ID" value="MFC6786408.1"/>
    <property type="molecule type" value="Genomic_DNA"/>
</dbReference>
<protein>
    <submittedName>
        <fullName evidence="1">ATP-binding protein</fullName>
    </submittedName>
</protein>
<evidence type="ECO:0000313" key="1">
    <source>
        <dbReference type="EMBL" id="MFC6786408.1"/>
    </source>
</evidence>
<keyword evidence="2" id="KW-1185">Reference proteome</keyword>
<dbReference type="Proteomes" id="UP001596443">
    <property type="component" value="Unassembled WGS sequence"/>
</dbReference>
<comment type="caution">
    <text evidence="1">The sequence shown here is derived from an EMBL/GenBank/DDBJ whole genome shotgun (WGS) entry which is preliminary data.</text>
</comment>
<dbReference type="SUPFAM" id="SSF55874">
    <property type="entry name" value="ATPase domain of HSP90 chaperone/DNA topoisomerase II/histidine kinase"/>
    <property type="match status" value="1"/>
</dbReference>
<proteinExistence type="predicted"/>
<dbReference type="GeneID" id="81209482"/>
<dbReference type="InterPro" id="IPR036890">
    <property type="entry name" value="HATPase_C_sf"/>
</dbReference>